<dbReference type="EMBL" id="DS118853">
    <property type="protein sequence ID" value="EAX80339.1"/>
    <property type="molecule type" value="Genomic_DNA"/>
</dbReference>
<feature type="coiled-coil region" evidence="1">
    <location>
        <begin position="37"/>
        <end position="64"/>
    </location>
</feature>
<organism evidence="2 3">
    <name type="scientific">Trichomonas vaginalis (strain ATCC PRA-98 / G3)</name>
    <dbReference type="NCBI Taxonomy" id="412133"/>
    <lineage>
        <taxon>Eukaryota</taxon>
        <taxon>Metamonada</taxon>
        <taxon>Parabasalia</taxon>
        <taxon>Trichomonadida</taxon>
        <taxon>Trichomonadidae</taxon>
        <taxon>Trichomonas</taxon>
    </lineage>
</organism>
<dbReference type="Proteomes" id="UP000001542">
    <property type="component" value="Unassembled WGS sequence"/>
</dbReference>
<sequence>MEKIKELANKTKDAVLMQAQNAKEHVSRSEYQKDPVVEEAKEKLEKLERAINRCETDLKDLSAYIAKLSDTSLQFTDHFRKHDKTIGRTENPKVIALDDFIRLLSNKLKEPQVMNYKQKIESQ</sequence>
<name>A2GR77_TRIV3</name>
<evidence type="ECO:0000256" key="1">
    <source>
        <dbReference type="SAM" id="Coils"/>
    </source>
</evidence>
<keyword evidence="3" id="KW-1185">Reference proteome</keyword>
<evidence type="ECO:0000313" key="3">
    <source>
        <dbReference type="Proteomes" id="UP000001542"/>
    </source>
</evidence>
<dbReference type="VEuPathDB" id="TrichDB:TVAGG3_0142030"/>
<dbReference type="SUPFAM" id="SSF103657">
    <property type="entry name" value="BAR/IMD domain-like"/>
    <property type="match status" value="1"/>
</dbReference>
<reference evidence="2" key="2">
    <citation type="journal article" date="2007" name="Science">
        <title>Draft genome sequence of the sexually transmitted pathogen Trichomonas vaginalis.</title>
        <authorList>
            <person name="Carlton J.M."/>
            <person name="Hirt R.P."/>
            <person name="Silva J.C."/>
            <person name="Delcher A.L."/>
            <person name="Schatz M."/>
            <person name="Zhao Q."/>
            <person name="Wortman J.R."/>
            <person name="Bidwell S.L."/>
            <person name="Alsmark U.C.M."/>
            <person name="Besteiro S."/>
            <person name="Sicheritz-Ponten T."/>
            <person name="Noel C.J."/>
            <person name="Dacks J.B."/>
            <person name="Foster P.G."/>
            <person name="Simillion C."/>
            <person name="Van de Peer Y."/>
            <person name="Miranda-Saavedra D."/>
            <person name="Barton G.J."/>
            <person name="Westrop G.D."/>
            <person name="Mueller S."/>
            <person name="Dessi D."/>
            <person name="Fiori P.L."/>
            <person name="Ren Q."/>
            <person name="Paulsen I."/>
            <person name="Zhang H."/>
            <person name="Bastida-Corcuera F.D."/>
            <person name="Simoes-Barbosa A."/>
            <person name="Brown M.T."/>
            <person name="Hayes R.D."/>
            <person name="Mukherjee M."/>
            <person name="Okumura C.Y."/>
            <person name="Schneider R."/>
            <person name="Smith A.J."/>
            <person name="Vanacova S."/>
            <person name="Villalvazo M."/>
            <person name="Haas B.J."/>
            <person name="Pertea M."/>
            <person name="Feldblyum T.V."/>
            <person name="Utterback T.R."/>
            <person name="Shu C.L."/>
            <person name="Osoegawa K."/>
            <person name="de Jong P.J."/>
            <person name="Hrdy I."/>
            <person name="Horvathova L."/>
            <person name="Zubacova Z."/>
            <person name="Dolezal P."/>
            <person name="Malik S.B."/>
            <person name="Logsdon J.M. Jr."/>
            <person name="Henze K."/>
            <person name="Gupta A."/>
            <person name="Wang C.C."/>
            <person name="Dunne R.L."/>
            <person name="Upcroft J.A."/>
            <person name="Upcroft P."/>
            <person name="White O."/>
            <person name="Salzberg S.L."/>
            <person name="Tang P."/>
            <person name="Chiu C.-H."/>
            <person name="Lee Y.-S."/>
            <person name="Embley T.M."/>
            <person name="Coombs G.H."/>
            <person name="Mottram J.C."/>
            <person name="Tachezy J."/>
            <person name="Fraser-Liggett C.M."/>
            <person name="Johnson P.J."/>
        </authorList>
    </citation>
    <scope>NUCLEOTIDE SEQUENCE [LARGE SCALE GENOMIC DNA]</scope>
    <source>
        <strain evidence="2">G3</strain>
    </source>
</reference>
<dbReference type="InParanoid" id="A2GR77"/>
<protein>
    <submittedName>
        <fullName evidence="2">Uncharacterized protein</fullName>
    </submittedName>
</protein>
<dbReference type="InterPro" id="IPR027267">
    <property type="entry name" value="AH/BAR_dom_sf"/>
</dbReference>
<keyword evidence="1" id="KW-0175">Coiled coil</keyword>
<proteinExistence type="predicted"/>
<reference evidence="2" key="1">
    <citation type="submission" date="2006-10" db="EMBL/GenBank/DDBJ databases">
        <authorList>
            <person name="Amadeo P."/>
            <person name="Zhao Q."/>
            <person name="Wortman J."/>
            <person name="Fraser-Liggett C."/>
            <person name="Carlton J."/>
        </authorList>
    </citation>
    <scope>NUCLEOTIDE SEQUENCE</scope>
    <source>
        <strain evidence="2">G3</strain>
    </source>
</reference>
<dbReference type="KEGG" id="tva:4737782"/>
<dbReference type="RefSeq" id="XP_001293269.1">
    <property type="nucleotide sequence ID" value="XM_001293268.1"/>
</dbReference>
<dbReference type="VEuPathDB" id="TrichDB:TVAG_085860"/>
<dbReference type="SMR" id="A2GR77"/>
<dbReference type="AlphaFoldDB" id="A2GR77"/>
<accession>A2GR77</accession>
<evidence type="ECO:0000313" key="2">
    <source>
        <dbReference type="EMBL" id="EAX80339.1"/>
    </source>
</evidence>
<gene>
    <name evidence="2" type="ORF">TVAG_085860</name>
</gene>